<dbReference type="RefSeq" id="WP_170166294.1">
    <property type="nucleotide sequence ID" value="NZ_QLTT01000001.1"/>
</dbReference>
<evidence type="ECO:0000313" key="2">
    <source>
        <dbReference type="Proteomes" id="UP000248714"/>
    </source>
</evidence>
<dbReference type="EMBL" id="QLTT01000001">
    <property type="protein sequence ID" value="RAS70419.1"/>
    <property type="molecule type" value="Genomic_DNA"/>
</dbReference>
<dbReference type="Proteomes" id="UP000248714">
    <property type="component" value="Unassembled WGS sequence"/>
</dbReference>
<proteinExistence type="predicted"/>
<dbReference type="SUPFAM" id="SSF160207">
    <property type="entry name" value="NMB0488-like"/>
    <property type="match status" value="1"/>
</dbReference>
<name>A0ABX9EJU6_9PSEU</name>
<comment type="caution">
    <text evidence="1">The sequence shown here is derived from an EMBL/GenBank/DDBJ whole genome shotgun (WGS) entry which is preliminary data.</text>
</comment>
<reference evidence="1 2" key="1">
    <citation type="submission" date="2018-06" db="EMBL/GenBank/DDBJ databases">
        <title>Genomic Encyclopedia of Type Strains, Phase IV (KMG-IV): sequencing the most valuable type-strain genomes for metagenomic binning, comparative biology and taxonomic classification.</title>
        <authorList>
            <person name="Goeker M."/>
        </authorList>
    </citation>
    <scope>NUCLEOTIDE SEQUENCE [LARGE SCALE GENOMIC DNA]</scope>
    <source>
        <strain evidence="1 2">DSM 45479</strain>
    </source>
</reference>
<protein>
    <submittedName>
        <fullName evidence="1">Uncharacterized protein</fullName>
    </submittedName>
</protein>
<evidence type="ECO:0000313" key="1">
    <source>
        <dbReference type="EMBL" id="RAS70419.1"/>
    </source>
</evidence>
<sequence length="155" mass="16677">MKRCQIYSRRDDLLVVAQARTGTGLWISWPPFTKVPLDAPAEDIGALLLSALDKTTYDVPAPNFRTDPMPITPVLALAGVKTWGAFVKGTELVGAELDDGRLSLVPRVNRGSRRGFDHPDAEQIVRAAELDPATIGQLLKDLFGAPVRPGGSSTS</sequence>
<gene>
    <name evidence="1" type="ORF">C8D87_101719</name>
</gene>
<dbReference type="Gene3D" id="3.40.1590.10">
    <property type="entry name" value="NMB0488-like"/>
    <property type="match status" value="1"/>
</dbReference>
<organism evidence="1 2">
    <name type="scientific">Lentzea atacamensis</name>
    <dbReference type="NCBI Taxonomy" id="531938"/>
    <lineage>
        <taxon>Bacteria</taxon>
        <taxon>Bacillati</taxon>
        <taxon>Actinomycetota</taxon>
        <taxon>Actinomycetes</taxon>
        <taxon>Pseudonocardiales</taxon>
        <taxon>Pseudonocardiaceae</taxon>
        <taxon>Lentzea</taxon>
    </lineage>
</organism>
<keyword evidence="2" id="KW-1185">Reference proteome</keyword>
<dbReference type="InterPro" id="IPR037891">
    <property type="entry name" value="Cdil-like_sf"/>
</dbReference>
<accession>A0ABX9EJU6</accession>